<dbReference type="PANTHER" id="PTHR31609:SF1">
    <property type="entry name" value="CARBOHYDRATE DEACETYLASE"/>
    <property type="match status" value="1"/>
</dbReference>
<dbReference type="Pfam" id="PF04794">
    <property type="entry name" value="YdjC"/>
    <property type="match status" value="1"/>
</dbReference>
<proteinExistence type="predicted"/>
<reference evidence="6" key="1">
    <citation type="journal article" date="2014" name="Int. J. Syst. Evol. Microbiol.">
        <title>Complete genome sequence of Corynebacterium casei LMG S-19264T (=DSM 44701T), isolated from a smear-ripened cheese.</title>
        <authorList>
            <consortium name="US DOE Joint Genome Institute (JGI-PGF)"/>
            <person name="Walter F."/>
            <person name="Albersmeier A."/>
            <person name="Kalinowski J."/>
            <person name="Ruckert C."/>
        </authorList>
    </citation>
    <scope>NUCLEOTIDE SEQUENCE</scope>
    <source>
        <strain evidence="6">CGMCC 1.12919</strain>
    </source>
</reference>
<comment type="cofactor">
    <cofactor evidence="1">
        <name>Mg(2+)</name>
        <dbReference type="ChEBI" id="CHEBI:18420"/>
    </cofactor>
</comment>
<reference evidence="6" key="2">
    <citation type="submission" date="2020-09" db="EMBL/GenBank/DDBJ databases">
        <authorList>
            <person name="Sun Q."/>
            <person name="Zhou Y."/>
        </authorList>
    </citation>
    <scope>NUCLEOTIDE SEQUENCE</scope>
    <source>
        <strain evidence="6">CGMCC 1.12919</strain>
    </source>
</reference>
<dbReference type="GO" id="GO:0005975">
    <property type="term" value="P:carbohydrate metabolic process"/>
    <property type="evidence" value="ECO:0007669"/>
    <property type="project" value="InterPro"/>
</dbReference>
<dbReference type="GO" id="GO:0046872">
    <property type="term" value="F:metal ion binding"/>
    <property type="evidence" value="ECO:0007669"/>
    <property type="project" value="UniProtKB-KW"/>
</dbReference>
<protein>
    <recommendedName>
        <fullName evidence="8">Hopanoid biosynthesis associated protein HpnK</fullName>
    </recommendedName>
</protein>
<keyword evidence="2" id="KW-0479">Metal-binding</keyword>
<name>A0A916U6F5_9HYPH</name>
<dbReference type="InterPro" id="IPR006879">
    <property type="entry name" value="YdjC-like"/>
</dbReference>
<dbReference type="PANTHER" id="PTHR31609">
    <property type="entry name" value="YDJC DEACETYLASE FAMILY MEMBER"/>
    <property type="match status" value="1"/>
</dbReference>
<evidence type="ECO:0000256" key="5">
    <source>
        <dbReference type="ARBA" id="ARBA00023277"/>
    </source>
</evidence>
<keyword evidence="3" id="KW-0378">Hydrolase</keyword>
<comment type="caution">
    <text evidence="6">The sequence shown here is derived from an EMBL/GenBank/DDBJ whole genome shotgun (WGS) entry which is preliminary data.</text>
</comment>
<dbReference type="EMBL" id="BMGG01000003">
    <property type="protein sequence ID" value="GGC62069.1"/>
    <property type="molecule type" value="Genomic_DNA"/>
</dbReference>
<keyword evidence="5" id="KW-0119">Carbohydrate metabolism</keyword>
<gene>
    <name evidence="6" type="ORF">GCM10010994_20830</name>
</gene>
<evidence type="ECO:0000256" key="3">
    <source>
        <dbReference type="ARBA" id="ARBA00022801"/>
    </source>
</evidence>
<evidence type="ECO:0008006" key="8">
    <source>
        <dbReference type="Google" id="ProtNLM"/>
    </source>
</evidence>
<dbReference type="SUPFAM" id="SSF88713">
    <property type="entry name" value="Glycoside hydrolase/deacetylase"/>
    <property type="match status" value="1"/>
</dbReference>
<dbReference type="RefSeq" id="WP_188609074.1">
    <property type="nucleotide sequence ID" value="NZ_BMGG01000003.1"/>
</dbReference>
<keyword evidence="7" id="KW-1185">Reference proteome</keyword>
<accession>A0A916U6F5</accession>
<organism evidence="6 7">
    <name type="scientific">Chelatococcus reniformis</name>
    <dbReference type="NCBI Taxonomy" id="1494448"/>
    <lineage>
        <taxon>Bacteria</taxon>
        <taxon>Pseudomonadati</taxon>
        <taxon>Pseudomonadota</taxon>
        <taxon>Alphaproteobacteria</taxon>
        <taxon>Hyphomicrobiales</taxon>
        <taxon>Chelatococcaceae</taxon>
        <taxon>Chelatococcus</taxon>
    </lineage>
</organism>
<evidence type="ECO:0000256" key="2">
    <source>
        <dbReference type="ARBA" id="ARBA00022723"/>
    </source>
</evidence>
<dbReference type="GO" id="GO:0016787">
    <property type="term" value="F:hydrolase activity"/>
    <property type="evidence" value="ECO:0007669"/>
    <property type="project" value="UniProtKB-KW"/>
</dbReference>
<dbReference type="Proteomes" id="UP000637002">
    <property type="component" value="Unassembled WGS sequence"/>
</dbReference>
<evidence type="ECO:0000256" key="4">
    <source>
        <dbReference type="ARBA" id="ARBA00022842"/>
    </source>
</evidence>
<dbReference type="InterPro" id="IPR017836">
    <property type="entry name" value="Hopanoid_biosynth-assoc_HpnK"/>
</dbReference>
<keyword evidence="4" id="KW-0460">Magnesium</keyword>
<dbReference type="AlphaFoldDB" id="A0A916U6F5"/>
<sequence length="281" mass="29549">MRRLIVTADDFGLAAEVNEAVEQAHRHGVLSAASLMVAAPAAAPAVALARRLPGLRVGLHLTLVEDWPALPAADIPSLTDGSGRLRTDLAAYGFAIFSRPAVRRQVAGEIRAQFEAFRATGLVLDHVDAHQHFHLHPTVLGAILAIGHAYGMKALRVPAEPPRMLAAVEPSRRGLAPRIASPWAALMRRQVRGAGLTVADRVLGLAWSGAMTEARLAGLIAQLPPGLTEIYCHPATAGGFAGAAPGYRYRDELTALMSPRVAGALARSGARLCGYGDSAPN</sequence>
<evidence type="ECO:0000256" key="1">
    <source>
        <dbReference type="ARBA" id="ARBA00001946"/>
    </source>
</evidence>
<evidence type="ECO:0000313" key="6">
    <source>
        <dbReference type="EMBL" id="GGC62069.1"/>
    </source>
</evidence>
<dbReference type="InterPro" id="IPR011330">
    <property type="entry name" value="Glyco_hydro/deAcase_b/a-brl"/>
</dbReference>
<evidence type="ECO:0000313" key="7">
    <source>
        <dbReference type="Proteomes" id="UP000637002"/>
    </source>
</evidence>
<dbReference type="GO" id="GO:0019213">
    <property type="term" value="F:deacetylase activity"/>
    <property type="evidence" value="ECO:0007669"/>
    <property type="project" value="TreeGrafter"/>
</dbReference>
<dbReference type="Gene3D" id="3.20.20.370">
    <property type="entry name" value="Glycoside hydrolase/deacetylase"/>
    <property type="match status" value="1"/>
</dbReference>
<dbReference type="NCBIfam" id="TIGR03473">
    <property type="entry name" value="HpnK"/>
    <property type="match status" value="1"/>
</dbReference>